<protein>
    <recommendedName>
        <fullName evidence="2">PDZ domain-containing protein</fullName>
    </recommendedName>
</protein>
<dbReference type="CDD" id="cd23064">
    <property type="entry name" value="PDZ3_INAD-like"/>
    <property type="match status" value="1"/>
</dbReference>
<keyword evidence="4" id="KW-1185">Reference proteome</keyword>
<dbReference type="PANTHER" id="PTHR19964:SF93">
    <property type="entry name" value="INACTIVATION-NO-AFTER-POTENTIAL D PROTEIN"/>
    <property type="match status" value="1"/>
</dbReference>
<feature type="domain" description="PDZ" evidence="2">
    <location>
        <begin position="332"/>
        <end position="402"/>
    </location>
</feature>
<feature type="domain" description="PDZ" evidence="2">
    <location>
        <begin position="438"/>
        <end position="515"/>
    </location>
</feature>
<dbReference type="SMART" id="SM00228">
    <property type="entry name" value="PDZ"/>
    <property type="match status" value="5"/>
</dbReference>
<accession>A0A182JUU5</accession>
<evidence type="ECO:0000313" key="4">
    <source>
        <dbReference type="Proteomes" id="UP000075881"/>
    </source>
</evidence>
<organism evidence="3 4">
    <name type="scientific">Anopheles christyi</name>
    <dbReference type="NCBI Taxonomy" id="43041"/>
    <lineage>
        <taxon>Eukaryota</taxon>
        <taxon>Metazoa</taxon>
        <taxon>Ecdysozoa</taxon>
        <taxon>Arthropoda</taxon>
        <taxon>Hexapoda</taxon>
        <taxon>Insecta</taxon>
        <taxon>Pterygota</taxon>
        <taxon>Neoptera</taxon>
        <taxon>Endopterygota</taxon>
        <taxon>Diptera</taxon>
        <taxon>Nematocera</taxon>
        <taxon>Culicoidea</taxon>
        <taxon>Culicidae</taxon>
        <taxon>Anophelinae</taxon>
        <taxon>Anopheles</taxon>
    </lineage>
</organism>
<reference evidence="3" key="2">
    <citation type="submission" date="2020-05" db="UniProtKB">
        <authorList>
            <consortium name="EnsemblMetazoa"/>
        </authorList>
    </citation>
    <scope>IDENTIFICATION</scope>
    <source>
        <strain evidence="3">ACHKN1017</strain>
    </source>
</reference>
<dbReference type="Proteomes" id="UP000075881">
    <property type="component" value="Unassembled WGS sequence"/>
</dbReference>
<dbReference type="EnsemblMetazoa" id="ACHR002277-RA">
    <property type="protein sequence ID" value="ACHR002277-PA"/>
    <property type="gene ID" value="ACHR002277"/>
</dbReference>
<dbReference type="PANTHER" id="PTHR19964">
    <property type="entry name" value="MULTIPLE PDZ DOMAIN PROTEIN"/>
    <property type="match status" value="1"/>
</dbReference>
<feature type="region of interest" description="Disordered" evidence="1">
    <location>
        <begin position="517"/>
        <end position="569"/>
    </location>
</feature>
<dbReference type="SUPFAM" id="SSF50156">
    <property type="entry name" value="PDZ domain-like"/>
    <property type="match status" value="5"/>
</dbReference>
<dbReference type="PROSITE" id="PS50106">
    <property type="entry name" value="PDZ"/>
    <property type="match status" value="5"/>
</dbReference>
<feature type="compositionally biased region" description="Acidic residues" evidence="1">
    <location>
        <begin position="265"/>
        <end position="278"/>
    </location>
</feature>
<feature type="domain" description="PDZ" evidence="2">
    <location>
        <begin position="674"/>
        <end position="755"/>
    </location>
</feature>
<dbReference type="AlphaFoldDB" id="A0A182JUU5"/>
<dbReference type="InterPro" id="IPR001478">
    <property type="entry name" value="PDZ"/>
</dbReference>
<dbReference type="VEuPathDB" id="VectorBase:ACHR002277"/>
<feature type="region of interest" description="Disordered" evidence="1">
    <location>
        <begin position="213"/>
        <end position="308"/>
    </location>
</feature>
<feature type="region of interest" description="Disordered" evidence="1">
    <location>
        <begin position="76"/>
        <end position="99"/>
    </location>
</feature>
<feature type="domain" description="PDZ" evidence="2">
    <location>
        <begin position="586"/>
        <end position="666"/>
    </location>
</feature>
<dbReference type="InterPro" id="IPR051342">
    <property type="entry name" value="PDZ_scaffold"/>
</dbReference>
<feature type="domain" description="PDZ" evidence="2">
    <location>
        <begin position="117"/>
        <end position="205"/>
    </location>
</feature>
<proteinExistence type="predicted"/>
<evidence type="ECO:0000313" key="3">
    <source>
        <dbReference type="EnsemblMetazoa" id="ACHR002277-PA"/>
    </source>
</evidence>
<dbReference type="InterPro" id="IPR036034">
    <property type="entry name" value="PDZ_sf"/>
</dbReference>
<evidence type="ECO:0000259" key="2">
    <source>
        <dbReference type="PROSITE" id="PS50106"/>
    </source>
</evidence>
<reference evidence="4" key="1">
    <citation type="submission" date="2013-03" db="EMBL/GenBank/DDBJ databases">
        <title>The Genome Sequence of Anopheles christyi ACHKN1017.</title>
        <authorList>
            <consortium name="The Broad Institute Genomics Platform"/>
            <person name="Neafsey D.E."/>
            <person name="Besansky N."/>
            <person name="Walker B."/>
            <person name="Young S.K."/>
            <person name="Zeng Q."/>
            <person name="Gargeya S."/>
            <person name="Fitzgerald M."/>
            <person name="Haas B."/>
            <person name="Abouelleil A."/>
            <person name="Allen A.W."/>
            <person name="Alvarado L."/>
            <person name="Arachchi H.M."/>
            <person name="Berlin A.M."/>
            <person name="Chapman S.B."/>
            <person name="Gainer-Dewar J."/>
            <person name="Goldberg J."/>
            <person name="Griggs A."/>
            <person name="Gujja S."/>
            <person name="Hansen M."/>
            <person name="Howarth C."/>
            <person name="Imamovic A."/>
            <person name="Ireland A."/>
            <person name="Larimer J."/>
            <person name="McCowan C."/>
            <person name="Murphy C."/>
            <person name="Pearson M."/>
            <person name="Poon T.W."/>
            <person name="Priest M."/>
            <person name="Roberts A."/>
            <person name="Saif S."/>
            <person name="Shea T."/>
            <person name="Sisk P."/>
            <person name="Sykes S."/>
            <person name="Wortman J."/>
            <person name="Nusbaum C."/>
            <person name="Birren B."/>
        </authorList>
    </citation>
    <scope>NUCLEOTIDE SEQUENCE [LARGE SCALE GENOMIC DNA]</scope>
    <source>
        <strain evidence="4">ACHKN1017</strain>
    </source>
</reference>
<feature type="compositionally biased region" description="Basic and acidic residues" evidence="1">
    <location>
        <begin position="279"/>
        <end position="294"/>
    </location>
</feature>
<evidence type="ECO:0000256" key="1">
    <source>
        <dbReference type="SAM" id="MobiDB-lite"/>
    </source>
</evidence>
<dbReference type="Gene3D" id="2.30.42.10">
    <property type="match status" value="5"/>
</dbReference>
<feature type="compositionally biased region" description="Basic and acidic residues" evidence="1">
    <location>
        <begin position="240"/>
        <end position="253"/>
    </location>
</feature>
<dbReference type="STRING" id="43041.A0A182JUU5"/>
<name>A0A182JUU5_9DIPT</name>
<sequence>MEYKRHRNSGIGLFQYRIQYYRDYDEGTLQPADDSCIYLKELDHYRTKAKIPSDSGQCNRKLPLCYPVTKPISTTLVDTVPPPTDANRSPSKERTAEMTVSALPGSVKLEGWGPEKKVVIEKTEKSSFGFSIVGGKVNVGGDVTSGLFIKSIIPESPADKCGELKIGDRILAVNENSLENASHEKAVNYIKTANDRIVLVVQSLERTVREQTNPMVLQKKVPPPVTPSKTPELEYIQDGNPKKETVATPEDNKTLSVPKARQESTDSENSSDDEEDSREMEGKTFTKAGVEIDRASAGNTKMAEEDAEEEDDFGYTMKKIKKRYSALGEVDVCTILRDSNETCGLSLCGHRDRTRMACLIAGINPKGAAAGTSLIVGDEVLEVNGTVLHGRCHLNCSVIIKNLASPTLKFIVLRKKTSPEELAVKPVKHFPTDFDYTGTSSLGIMIIEGKHSIAGQGIFISDIQEGSTAEKSGLKIGDMLLSVNRDSLLGCNYETAAGLLKKAEGVITLKICNPNKEKESDKKANGEAVPGTTPNKKKPEEMATLATSRAATPHGTKPEPSPTKEVVDPLKAPINDNEFTVIDILTEGKPLGIVVAGGNDSLVKSGAAVMDILPQGVAEKDNRLQIFDQIVEINGFKMNNTCTSEAIKRAVKQLHPKVRLVVYRANPPTTETVEVDLMKKPGKNLGLMFRAGNPKGVVITSLIPGGSAEFDGRIQVGDIVSHINGDSLEAGGIEQCASLLKTAQGKVGLRILRPKLKERSV</sequence>
<dbReference type="Pfam" id="PF00595">
    <property type="entry name" value="PDZ"/>
    <property type="match status" value="5"/>
</dbReference>